<protein>
    <recommendedName>
        <fullName evidence="4">Prepilin-type N-terminal cleavage/methylation domain-containing protein</fullName>
    </recommendedName>
</protein>
<dbReference type="RefSeq" id="WP_092461891.1">
    <property type="nucleotide sequence ID" value="NZ_FMAO01000003.1"/>
</dbReference>
<dbReference type="Proteomes" id="UP000199268">
    <property type="component" value="Unassembled WGS sequence"/>
</dbReference>
<dbReference type="EMBL" id="FMAO01000003">
    <property type="protein sequence ID" value="SCB87533.1"/>
    <property type="molecule type" value="Genomic_DNA"/>
</dbReference>
<keyword evidence="1" id="KW-1133">Transmembrane helix</keyword>
<dbReference type="AlphaFoldDB" id="A0A1C3ZYX5"/>
<reference evidence="3" key="1">
    <citation type="submission" date="2016-08" db="EMBL/GenBank/DDBJ databases">
        <authorList>
            <person name="Varghese N."/>
            <person name="Submissions Spin"/>
        </authorList>
    </citation>
    <scope>NUCLEOTIDE SEQUENCE [LARGE SCALE GENOMIC DNA]</scope>
    <source>
        <strain evidence="3">R-53094</strain>
    </source>
</reference>
<evidence type="ECO:0008006" key="4">
    <source>
        <dbReference type="Google" id="ProtNLM"/>
    </source>
</evidence>
<keyword evidence="1" id="KW-0472">Membrane</keyword>
<accession>A0A1C3ZYX5</accession>
<proteinExistence type="predicted"/>
<evidence type="ECO:0000256" key="1">
    <source>
        <dbReference type="SAM" id="Phobius"/>
    </source>
</evidence>
<keyword evidence="1" id="KW-0812">Transmembrane</keyword>
<dbReference type="STRING" id="1505725.GA0061074_10368"/>
<evidence type="ECO:0000313" key="3">
    <source>
        <dbReference type="Proteomes" id="UP000199268"/>
    </source>
</evidence>
<evidence type="ECO:0000313" key="2">
    <source>
        <dbReference type="EMBL" id="SCB87533.1"/>
    </source>
</evidence>
<gene>
    <name evidence="2" type="ORF">GA0061074_10368</name>
</gene>
<organism evidence="2 3">
    <name type="scientific">Weissella bombi</name>
    <dbReference type="NCBI Taxonomy" id="1505725"/>
    <lineage>
        <taxon>Bacteria</taxon>
        <taxon>Bacillati</taxon>
        <taxon>Bacillota</taxon>
        <taxon>Bacilli</taxon>
        <taxon>Lactobacillales</taxon>
        <taxon>Lactobacillaceae</taxon>
        <taxon>Weissella</taxon>
    </lineage>
</organism>
<keyword evidence="3" id="KW-1185">Reference proteome</keyword>
<sequence>MIRKGITLLETMVVLIIGLVISMPFTLTHEDSERDWQKVKNEFQQKYLLKQQQVNLGYFSEFTIRGWQQSIYVGDEEVVLPADWQACNYGNIRWQKSYVTAGTIRFVNIKTREKASLIFQLGGGTYRFTT</sequence>
<feature type="transmembrane region" description="Helical" evidence="1">
    <location>
        <begin position="7"/>
        <end position="27"/>
    </location>
</feature>
<name>A0A1C3ZYX5_9LACO</name>